<accession>A0A5B7H7H1</accession>
<proteinExistence type="predicted"/>
<name>A0A5B7H7H1_PORTR</name>
<evidence type="ECO:0000313" key="1">
    <source>
        <dbReference type="EMBL" id="MPC68591.1"/>
    </source>
</evidence>
<protein>
    <submittedName>
        <fullName evidence="1">Uncharacterized protein</fullName>
    </submittedName>
</protein>
<sequence>MEVRRLMATVFTILTPSVLGHIVTLRFAYH</sequence>
<organism evidence="1 2">
    <name type="scientific">Portunus trituberculatus</name>
    <name type="common">Swimming crab</name>
    <name type="synonym">Neptunus trituberculatus</name>
    <dbReference type="NCBI Taxonomy" id="210409"/>
    <lineage>
        <taxon>Eukaryota</taxon>
        <taxon>Metazoa</taxon>
        <taxon>Ecdysozoa</taxon>
        <taxon>Arthropoda</taxon>
        <taxon>Crustacea</taxon>
        <taxon>Multicrustacea</taxon>
        <taxon>Malacostraca</taxon>
        <taxon>Eumalacostraca</taxon>
        <taxon>Eucarida</taxon>
        <taxon>Decapoda</taxon>
        <taxon>Pleocyemata</taxon>
        <taxon>Brachyura</taxon>
        <taxon>Eubrachyura</taxon>
        <taxon>Portunoidea</taxon>
        <taxon>Portunidae</taxon>
        <taxon>Portuninae</taxon>
        <taxon>Portunus</taxon>
    </lineage>
</organism>
<dbReference type="Proteomes" id="UP000324222">
    <property type="component" value="Unassembled WGS sequence"/>
</dbReference>
<evidence type="ECO:0000313" key="2">
    <source>
        <dbReference type="Proteomes" id="UP000324222"/>
    </source>
</evidence>
<comment type="caution">
    <text evidence="1">The sequence shown here is derived from an EMBL/GenBank/DDBJ whole genome shotgun (WGS) entry which is preliminary data.</text>
</comment>
<keyword evidence="2" id="KW-1185">Reference proteome</keyword>
<reference evidence="1 2" key="1">
    <citation type="submission" date="2019-05" db="EMBL/GenBank/DDBJ databases">
        <title>Another draft genome of Portunus trituberculatus and its Hox gene families provides insights of decapod evolution.</title>
        <authorList>
            <person name="Jeong J.-H."/>
            <person name="Song I."/>
            <person name="Kim S."/>
            <person name="Choi T."/>
            <person name="Kim D."/>
            <person name="Ryu S."/>
            <person name="Kim W."/>
        </authorList>
    </citation>
    <scope>NUCLEOTIDE SEQUENCE [LARGE SCALE GENOMIC DNA]</scope>
    <source>
        <tissue evidence="1">Muscle</tissue>
    </source>
</reference>
<dbReference type="AlphaFoldDB" id="A0A5B7H7H1"/>
<dbReference type="EMBL" id="VSRR010028077">
    <property type="protein sequence ID" value="MPC68591.1"/>
    <property type="molecule type" value="Genomic_DNA"/>
</dbReference>
<gene>
    <name evidence="1" type="ORF">E2C01_062792</name>
</gene>